<dbReference type="PANTHER" id="PTHR31123">
    <property type="entry name" value="ACCUMULATION OF DYADS PROTEIN 2-RELATED"/>
    <property type="match status" value="1"/>
</dbReference>
<comment type="similarity">
    <text evidence="2">Belongs to the acetate uptake transporter (AceTr) (TC 2.A.96) family.</text>
</comment>
<comment type="subcellular location">
    <subcellularLocation>
        <location evidence="1">Membrane</location>
        <topology evidence="1">Multi-pass membrane protein</topology>
    </subcellularLocation>
</comment>
<dbReference type="AlphaFoldDB" id="A0A8H6DRG8"/>
<feature type="transmembrane region" description="Helical" evidence="7">
    <location>
        <begin position="161"/>
        <end position="180"/>
    </location>
</feature>
<dbReference type="GO" id="GO:0015123">
    <property type="term" value="F:acetate transmembrane transporter activity"/>
    <property type="evidence" value="ECO:0007669"/>
    <property type="project" value="TreeGrafter"/>
</dbReference>
<proteinExistence type="inferred from homology"/>
<evidence type="ECO:0000256" key="3">
    <source>
        <dbReference type="ARBA" id="ARBA00022692"/>
    </source>
</evidence>
<evidence type="ECO:0000313" key="9">
    <source>
        <dbReference type="Proteomes" id="UP000624244"/>
    </source>
</evidence>
<dbReference type="GO" id="GO:0005886">
    <property type="term" value="C:plasma membrane"/>
    <property type="evidence" value="ECO:0007669"/>
    <property type="project" value="TreeGrafter"/>
</dbReference>
<feature type="transmembrane region" description="Helical" evidence="7">
    <location>
        <begin position="259"/>
        <end position="281"/>
    </location>
</feature>
<evidence type="ECO:0000313" key="8">
    <source>
        <dbReference type="EMBL" id="KAF5845429.1"/>
    </source>
</evidence>
<feature type="region of interest" description="Disordered" evidence="6">
    <location>
        <begin position="1"/>
        <end position="82"/>
    </location>
</feature>
<evidence type="ECO:0000256" key="1">
    <source>
        <dbReference type="ARBA" id="ARBA00004141"/>
    </source>
</evidence>
<evidence type="ECO:0008006" key="10">
    <source>
        <dbReference type="Google" id="ProtNLM"/>
    </source>
</evidence>
<protein>
    <recommendedName>
        <fullName evidence="10">GPR1/FUN34/YaaH-class plasma membrane protein</fullName>
    </recommendedName>
</protein>
<feature type="compositionally biased region" description="Basic and acidic residues" evidence="6">
    <location>
        <begin position="41"/>
        <end position="51"/>
    </location>
</feature>
<dbReference type="InterPro" id="IPR051633">
    <property type="entry name" value="AceTr"/>
</dbReference>
<evidence type="ECO:0000256" key="4">
    <source>
        <dbReference type="ARBA" id="ARBA00022989"/>
    </source>
</evidence>
<feature type="compositionally biased region" description="Low complexity" evidence="6">
    <location>
        <begin position="7"/>
        <end position="18"/>
    </location>
</feature>
<dbReference type="PANTHER" id="PTHR31123:SF4">
    <property type="entry name" value="PROTEIN ALCS"/>
    <property type="match status" value="1"/>
</dbReference>
<name>A0A8H6DRG8_COCSA</name>
<comment type="caution">
    <text evidence="8">The sequence shown here is derived from an EMBL/GenBank/DDBJ whole genome shotgun (WGS) entry which is preliminary data.</text>
</comment>
<evidence type="ECO:0000256" key="2">
    <source>
        <dbReference type="ARBA" id="ARBA00005587"/>
    </source>
</evidence>
<gene>
    <name evidence="8" type="ORF">GGP41_003014</name>
</gene>
<feature type="transmembrane region" description="Helical" evidence="7">
    <location>
        <begin position="329"/>
        <end position="349"/>
    </location>
</feature>
<evidence type="ECO:0000256" key="5">
    <source>
        <dbReference type="ARBA" id="ARBA00023136"/>
    </source>
</evidence>
<organism evidence="8 9">
    <name type="scientific">Cochliobolus sativus</name>
    <name type="common">Common root rot and spot blotch fungus</name>
    <name type="synonym">Bipolaris sorokiniana</name>
    <dbReference type="NCBI Taxonomy" id="45130"/>
    <lineage>
        <taxon>Eukaryota</taxon>
        <taxon>Fungi</taxon>
        <taxon>Dikarya</taxon>
        <taxon>Ascomycota</taxon>
        <taxon>Pezizomycotina</taxon>
        <taxon>Dothideomycetes</taxon>
        <taxon>Pleosporomycetidae</taxon>
        <taxon>Pleosporales</taxon>
        <taxon>Pleosporineae</taxon>
        <taxon>Pleosporaceae</taxon>
        <taxon>Bipolaris</taxon>
    </lineage>
</organism>
<dbReference type="EMBL" id="WNKQ01000019">
    <property type="protein sequence ID" value="KAF5845429.1"/>
    <property type="molecule type" value="Genomic_DNA"/>
</dbReference>
<keyword evidence="4 7" id="KW-1133">Transmembrane helix</keyword>
<evidence type="ECO:0000256" key="6">
    <source>
        <dbReference type="SAM" id="MobiDB-lite"/>
    </source>
</evidence>
<sequence>MSNYDISADTTASPTSPTRGHYDEHLILNPDSTRSAPFDNYTDRMDPDHQQKYSSNDAHLSPTRDVETLSAGSTARNESTARTMDVNHGLEKDFSQPNGYSNSFPGHLNLDASVDSNTALHHIRTAGSISISPELFEKLYLSPPNKVKGELRKTFGNPTPVAIIGFLLSLFPLSMTLMGWRGAGGSGAANIGWYYFCGGLLMVLGGIGEWILGNTFPFVVFCSFGGFWLGFGATLQPFYNAYGAYANPSVQGSTGLESVGFNAGIGYFQIAMGMMCLVFLICSIRTNLVFFMIFFTLVPAFGFLAGSYFQAANGRASLAKKLAEAGGAFAFVACLFGWYIFAAIMLASVDFPFNLPIVDLSSVVKGASQKRKVDHVE</sequence>
<accession>A0A8H6DRG8</accession>
<keyword evidence="3 7" id="KW-0812">Transmembrane</keyword>
<feature type="compositionally biased region" description="Polar residues" evidence="6">
    <location>
        <begin position="70"/>
        <end position="82"/>
    </location>
</feature>
<keyword evidence="5 7" id="KW-0472">Membrane</keyword>
<dbReference type="Proteomes" id="UP000624244">
    <property type="component" value="Unassembled WGS sequence"/>
</dbReference>
<feature type="transmembrane region" description="Helical" evidence="7">
    <location>
        <begin position="288"/>
        <end position="309"/>
    </location>
</feature>
<reference evidence="8" key="1">
    <citation type="submission" date="2019-11" db="EMBL/GenBank/DDBJ databases">
        <title>Bipolaris sorokiniana Genome sequencing.</title>
        <authorList>
            <person name="Wang H."/>
        </authorList>
    </citation>
    <scope>NUCLEOTIDE SEQUENCE</scope>
</reference>
<evidence type="ECO:0000256" key="7">
    <source>
        <dbReference type="SAM" id="Phobius"/>
    </source>
</evidence>
<dbReference type="Pfam" id="PF01184">
    <property type="entry name" value="Gpr1_Fun34_YaaH"/>
    <property type="match status" value="1"/>
</dbReference>
<feature type="transmembrane region" description="Helical" evidence="7">
    <location>
        <begin position="192"/>
        <end position="211"/>
    </location>
</feature>
<dbReference type="InterPro" id="IPR000791">
    <property type="entry name" value="Gpr1/Fun34/SatP-like"/>
</dbReference>
<feature type="transmembrane region" description="Helical" evidence="7">
    <location>
        <begin position="218"/>
        <end position="239"/>
    </location>
</feature>